<dbReference type="Pfam" id="PF02607">
    <property type="entry name" value="B12-binding_2"/>
    <property type="match status" value="1"/>
</dbReference>
<gene>
    <name evidence="7" type="ORF">B5M42_01555</name>
</gene>
<accession>A0A4Y8QAL2</accession>
<evidence type="ECO:0008006" key="9">
    <source>
        <dbReference type="Google" id="ProtNLM"/>
    </source>
</evidence>
<evidence type="ECO:0000256" key="4">
    <source>
        <dbReference type="SAM" id="MobiDB-lite"/>
    </source>
</evidence>
<feature type="domain" description="B12-binding" evidence="6">
    <location>
        <begin position="189"/>
        <end position="312"/>
    </location>
</feature>
<dbReference type="Gene3D" id="1.10.1240.10">
    <property type="entry name" value="Methionine synthase domain"/>
    <property type="match status" value="1"/>
</dbReference>
<dbReference type="SMART" id="SM00422">
    <property type="entry name" value="HTH_MERR"/>
    <property type="match status" value="1"/>
</dbReference>
<dbReference type="CDD" id="cd01104">
    <property type="entry name" value="HTH_MlrA-CarA"/>
    <property type="match status" value="1"/>
</dbReference>
<feature type="region of interest" description="Disordered" evidence="4">
    <location>
        <begin position="81"/>
        <end position="100"/>
    </location>
</feature>
<dbReference type="GO" id="GO:0003677">
    <property type="term" value="F:DNA binding"/>
    <property type="evidence" value="ECO:0007669"/>
    <property type="project" value="UniProtKB-KW"/>
</dbReference>
<keyword evidence="3" id="KW-0804">Transcription</keyword>
<dbReference type="PANTHER" id="PTHR30204:SF67">
    <property type="entry name" value="HTH-TYPE TRANSCRIPTIONAL REGULATOR MLRA-RELATED"/>
    <property type="match status" value="1"/>
</dbReference>
<dbReference type="GO" id="GO:0031419">
    <property type="term" value="F:cobalamin binding"/>
    <property type="evidence" value="ECO:0007669"/>
    <property type="project" value="InterPro"/>
</dbReference>
<keyword evidence="2" id="KW-0238">DNA-binding</keyword>
<dbReference type="GO" id="GO:0003700">
    <property type="term" value="F:DNA-binding transcription factor activity"/>
    <property type="evidence" value="ECO:0007669"/>
    <property type="project" value="InterPro"/>
</dbReference>
<reference evidence="7 8" key="1">
    <citation type="submission" date="2017-03" db="EMBL/GenBank/DDBJ databases">
        <title>Isolation of Levoglucosan Utilizing Bacteria.</title>
        <authorList>
            <person name="Arya A.S."/>
        </authorList>
    </citation>
    <scope>NUCLEOTIDE SEQUENCE [LARGE SCALE GENOMIC DNA]</scope>
    <source>
        <strain evidence="7 8">MEC069</strain>
    </source>
</reference>
<dbReference type="CDD" id="cd02065">
    <property type="entry name" value="B12-binding_like"/>
    <property type="match status" value="1"/>
</dbReference>
<name>A0A4Y8QAL2_9BACL</name>
<dbReference type="Gene3D" id="1.10.1660.10">
    <property type="match status" value="1"/>
</dbReference>
<keyword evidence="1" id="KW-0805">Transcription regulation</keyword>
<sequence length="312" mass="35859">MVKAGRRSLKRMYNIKAVSTMTHIPATTIRAWEMRYGAVSPLRSKSGYRLYSESDIEDLRWLKQQTELQGITISQAVQQLRESKQRREQGTPPRKSQPQPALSFEKLIQQLYEALAAFRVDEANRLLEIGFSMFAYQELFIQVLAPLMRRVGEDWEGGRLSVAQEHLVSQFVTQRFFQFFRLFPVDPALPHVLAFCPPGEHHQIGLLLFTLFLRQNHVEVLYLGPDTPFDGLVELIAAKDISIVSISVTREESVADCLQIIEGLTRKFPRLRFVLGGQAAGSLGSKLQRFVLDATHESWREWFEQHVKNFRG</sequence>
<proteinExistence type="predicted"/>
<evidence type="ECO:0000259" key="5">
    <source>
        <dbReference type="PROSITE" id="PS50937"/>
    </source>
</evidence>
<dbReference type="PANTHER" id="PTHR30204">
    <property type="entry name" value="REDOX-CYCLING DRUG-SENSING TRANSCRIPTIONAL ACTIVATOR SOXR"/>
    <property type="match status" value="1"/>
</dbReference>
<comment type="caution">
    <text evidence="7">The sequence shown here is derived from an EMBL/GenBank/DDBJ whole genome shotgun (WGS) entry which is preliminary data.</text>
</comment>
<evidence type="ECO:0000313" key="7">
    <source>
        <dbReference type="EMBL" id="TFE91950.1"/>
    </source>
</evidence>
<dbReference type="InterPro" id="IPR047057">
    <property type="entry name" value="MerR_fam"/>
</dbReference>
<dbReference type="Proteomes" id="UP000298246">
    <property type="component" value="Unassembled WGS sequence"/>
</dbReference>
<dbReference type="InterPro" id="IPR009061">
    <property type="entry name" value="DNA-bd_dom_put_sf"/>
</dbReference>
<dbReference type="EMBL" id="MYFO01000001">
    <property type="protein sequence ID" value="TFE91950.1"/>
    <property type="molecule type" value="Genomic_DNA"/>
</dbReference>
<dbReference type="Gene3D" id="3.40.50.280">
    <property type="entry name" value="Cobalamin-binding domain"/>
    <property type="match status" value="1"/>
</dbReference>
<dbReference type="PROSITE" id="PS50937">
    <property type="entry name" value="HTH_MERR_2"/>
    <property type="match status" value="1"/>
</dbReference>
<dbReference type="GO" id="GO:0046872">
    <property type="term" value="F:metal ion binding"/>
    <property type="evidence" value="ECO:0007669"/>
    <property type="project" value="InterPro"/>
</dbReference>
<evidence type="ECO:0000256" key="2">
    <source>
        <dbReference type="ARBA" id="ARBA00023125"/>
    </source>
</evidence>
<dbReference type="InterPro" id="IPR036724">
    <property type="entry name" value="Cobalamin-bd_sf"/>
</dbReference>
<evidence type="ECO:0000313" key="8">
    <source>
        <dbReference type="Proteomes" id="UP000298246"/>
    </source>
</evidence>
<dbReference type="SUPFAM" id="SSF46955">
    <property type="entry name" value="Putative DNA-binding domain"/>
    <property type="match status" value="1"/>
</dbReference>
<evidence type="ECO:0000256" key="3">
    <source>
        <dbReference type="ARBA" id="ARBA00023163"/>
    </source>
</evidence>
<keyword evidence="8" id="KW-1185">Reference proteome</keyword>
<dbReference type="SUPFAM" id="SSF52242">
    <property type="entry name" value="Cobalamin (vitamin B12)-binding domain"/>
    <property type="match status" value="1"/>
</dbReference>
<dbReference type="AlphaFoldDB" id="A0A4Y8QAL2"/>
<dbReference type="Pfam" id="PF13411">
    <property type="entry name" value="MerR_1"/>
    <property type="match status" value="1"/>
</dbReference>
<evidence type="ECO:0000259" key="6">
    <source>
        <dbReference type="PROSITE" id="PS51332"/>
    </source>
</evidence>
<dbReference type="InterPro" id="IPR006158">
    <property type="entry name" value="Cobalamin-bd"/>
</dbReference>
<dbReference type="Pfam" id="PF02310">
    <property type="entry name" value="B12-binding"/>
    <property type="match status" value="1"/>
</dbReference>
<protein>
    <recommendedName>
        <fullName evidence="9">MerR family transcriptional regulator</fullName>
    </recommendedName>
</protein>
<evidence type="ECO:0000256" key="1">
    <source>
        <dbReference type="ARBA" id="ARBA00023015"/>
    </source>
</evidence>
<feature type="domain" description="HTH merR-type" evidence="5">
    <location>
        <begin position="12"/>
        <end position="82"/>
    </location>
</feature>
<dbReference type="InterPro" id="IPR000551">
    <property type="entry name" value="MerR-type_HTH_dom"/>
</dbReference>
<dbReference type="OrthoDB" id="9800334at2"/>
<organism evidence="7 8">
    <name type="scientific">Paenibacillus athensensis</name>
    <dbReference type="NCBI Taxonomy" id="1967502"/>
    <lineage>
        <taxon>Bacteria</taxon>
        <taxon>Bacillati</taxon>
        <taxon>Bacillota</taxon>
        <taxon>Bacilli</taxon>
        <taxon>Bacillales</taxon>
        <taxon>Paenibacillaceae</taxon>
        <taxon>Paenibacillus</taxon>
    </lineage>
</organism>
<dbReference type="PROSITE" id="PS51332">
    <property type="entry name" value="B12_BINDING"/>
    <property type="match status" value="1"/>
</dbReference>
<dbReference type="InterPro" id="IPR003759">
    <property type="entry name" value="Cbl-bd_cap"/>
</dbReference>
<dbReference type="InterPro" id="IPR036594">
    <property type="entry name" value="Meth_synthase_dom"/>
</dbReference>